<protein>
    <submittedName>
        <fullName evidence="1">Minor capsid protein from bacteriophage</fullName>
    </submittedName>
</protein>
<sequence length="153" mass="16908">MSDVQNKPAIQLEEQKMIGKAVLLLINQYPNLKKMIGINIASFNYLDKEKGIALFTSSGAVYLSQDITGGYTAQYPFEIAVKKPTGCDADRIALSDFLDSLASYVVKNREAINLDDSRTVDSLEQTTLSNFVGRDGSSDIYRVGLRLKYKGVN</sequence>
<proteinExistence type="predicted"/>
<name>A0A8S5Q5N2_9CAUD</name>
<evidence type="ECO:0000313" key="1">
    <source>
        <dbReference type="EMBL" id="DAE13836.1"/>
    </source>
</evidence>
<organism evidence="1">
    <name type="scientific">Siphoviridae sp. ctLNL10</name>
    <dbReference type="NCBI Taxonomy" id="2825453"/>
    <lineage>
        <taxon>Viruses</taxon>
        <taxon>Duplodnaviria</taxon>
        <taxon>Heunggongvirae</taxon>
        <taxon>Uroviricota</taxon>
        <taxon>Caudoviricetes</taxon>
    </lineage>
</organism>
<accession>A0A8S5Q5N2</accession>
<reference evidence="1" key="1">
    <citation type="journal article" date="2021" name="Proc. Natl. Acad. Sci. U.S.A.">
        <title>A Catalog of Tens of Thousands of Viruses from Human Metagenomes Reveals Hidden Associations with Chronic Diseases.</title>
        <authorList>
            <person name="Tisza M.J."/>
            <person name="Buck C.B."/>
        </authorList>
    </citation>
    <scope>NUCLEOTIDE SEQUENCE</scope>
    <source>
        <strain evidence="1">CtLNL10</strain>
    </source>
</reference>
<dbReference type="EMBL" id="BK015570">
    <property type="protein sequence ID" value="DAE13836.1"/>
    <property type="molecule type" value="Genomic_DNA"/>
</dbReference>